<feature type="transmembrane region" description="Helical" evidence="5">
    <location>
        <begin position="147"/>
        <end position="170"/>
    </location>
</feature>
<dbReference type="PANTHER" id="PTHR11863">
    <property type="entry name" value="STEROL DESATURASE"/>
    <property type="match status" value="1"/>
</dbReference>
<comment type="subcellular location">
    <subcellularLocation>
        <location evidence="1">Membrane</location>
    </subcellularLocation>
</comment>
<feature type="transmembrane region" description="Helical" evidence="5">
    <location>
        <begin position="12"/>
        <end position="31"/>
    </location>
</feature>
<evidence type="ECO:0000256" key="2">
    <source>
        <dbReference type="ARBA" id="ARBA00022692"/>
    </source>
</evidence>
<feature type="transmembrane region" description="Helical" evidence="5">
    <location>
        <begin position="75"/>
        <end position="101"/>
    </location>
</feature>
<feature type="transmembrane region" description="Helical" evidence="5">
    <location>
        <begin position="122"/>
        <end position="141"/>
    </location>
</feature>
<dbReference type="InterPro" id="IPR050307">
    <property type="entry name" value="Sterol_Desaturase_Related"/>
</dbReference>
<evidence type="ECO:0000256" key="4">
    <source>
        <dbReference type="ARBA" id="ARBA00023136"/>
    </source>
</evidence>
<dbReference type="InterPro" id="IPR006694">
    <property type="entry name" value="Fatty_acid_hydroxylase"/>
</dbReference>
<feature type="transmembrane region" description="Helical" evidence="5">
    <location>
        <begin position="43"/>
        <end position="63"/>
    </location>
</feature>
<keyword evidence="3 5" id="KW-1133">Transmembrane helix</keyword>
<sequence length="252" mass="29161">MPTPLDLILDPISLIVMSIYAALMLYEGFFPGRELPRIRYWKVKGILAFVCYFFLSSYLPYYINPLLEPYRLLDLSWMGIVGGGIFAVLLYEFGVFLWHYFMHRSDVLWKFFHQIHHSAERVDAYGAFYFSPLDMIGWTVLGSICFSLVAGLTPQAITVMILATNFLSIFQHSNIRTPQWLGYIVQRPESHSLHHATGVHKYNYSDLPVFDIIFGTFRNPKDFSVHTGFYDGASSRVWDMLRGVDVATEERK</sequence>
<organism evidence="7 8">
    <name type="scientific">Ohtaekwangia kribbensis</name>
    <dbReference type="NCBI Taxonomy" id="688913"/>
    <lineage>
        <taxon>Bacteria</taxon>
        <taxon>Pseudomonadati</taxon>
        <taxon>Bacteroidota</taxon>
        <taxon>Cytophagia</taxon>
        <taxon>Cytophagales</taxon>
        <taxon>Fulvivirgaceae</taxon>
        <taxon>Ohtaekwangia</taxon>
    </lineage>
</organism>
<dbReference type="EMBL" id="JBHTKA010000001">
    <property type="protein sequence ID" value="MFD0999405.1"/>
    <property type="molecule type" value="Genomic_DNA"/>
</dbReference>
<dbReference type="Proteomes" id="UP001597112">
    <property type="component" value="Unassembled WGS sequence"/>
</dbReference>
<gene>
    <name evidence="7" type="ORF">ACFQ21_08810</name>
</gene>
<evidence type="ECO:0000256" key="1">
    <source>
        <dbReference type="ARBA" id="ARBA00004370"/>
    </source>
</evidence>
<protein>
    <submittedName>
        <fullName evidence="7">Sterol desaturase family protein</fullName>
        <ecNumber evidence="7">1.-.-.-</ecNumber>
    </submittedName>
</protein>
<evidence type="ECO:0000256" key="5">
    <source>
        <dbReference type="SAM" id="Phobius"/>
    </source>
</evidence>
<evidence type="ECO:0000313" key="8">
    <source>
        <dbReference type="Proteomes" id="UP001597112"/>
    </source>
</evidence>
<feature type="domain" description="Fatty acid hydroxylase" evidence="6">
    <location>
        <begin position="85"/>
        <end position="216"/>
    </location>
</feature>
<keyword evidence="7" id="KW-0560">Oxidoreductase</keyword>
<keyword evidence="8" id="KW-1185">Reference proteome</keyword>
<dbReference type="RefSeq" id="WP_377577791.1">
    <property type="nucleotide sequence ID" value="NZ_JBHTKA010000001.1"/>
</dbReference>
<evidence type="ECO:0000313" key="7">
    <source>
        <dbReference type="EMBL" id="MFD0999405.1"/>
    </source>
</evidence>
<proteinExistence type="predicted"/>
<keyword evidence="4 5" id="KW-0472">Membrane</keyword>
<name>A0ABW3K1V5_9BACT</name>
<evidence type="ECO:0000259" key="6">
    <source>
        <dbReference type="Pfam" id="PF04116"/>
    </source>
</evidence>
<dbReference type="Pfam" id="PF04116">
    <property type="entry name" value="FA_hydroxylase"/>
    <property type="match status" value="1"/>
</dbReference>
<dbReference type="GO" id="GO:0016491">
    <property type="term" value="F:oxidoreductase activity"/>
    <property type="evidence" value="ECO:0007669"/>
    <property type="project" value="UniProtKB-KW"/>
</dbReference>
<keyword evidence="2 5" id="KW-0812">Transmembrane</keyword>
<comment type="caution">
    <text evidence="7">The sequence shown here is derived from an EMBL/GenBank/DDBJ whole genome shotgun (WGS) entry which is preliminary data.</text>
</comment>
<evidence type="ECO:0000256" key="3">
    <source>
        <dbReference type="ARBA" id="ARBA00022989"/>
    </source>
</evidence>
<accession>A0ABW3K1V5</accession>
<dbReference type="EC" id="1.-.-.-" evidence="7"/>
<reference evidence="8" key="1">
    <citation type="journal article" date="2019" name="Int. J. Syst. Evol. Microbiol.">
        <title>The Global Catalogue of Microorganisms (GCM) 10K type strain sequencing project: providing services to taxonomists for standard genome sequencing and annotation.</title>
        <authorList>
            <consortium name="The Broad Institute Genomics Platform"/>
            <consortium name="The Broad Institute Genome Sequencing Center for Infectious Disease"/>
            <person name="Wu L."/>
            <person name="Ma J."/>
        </authorList>
    </citation>
    <scope>NUCLEOTIDE SEQUENCE [LARGE SCALE GENOMIC DNA]</scope>
    <source>
        <strain evidence="8">CCUG 58938</strain>
    </source>
</reference>